<keyword evidence="5" id="KW-1185">Reference proteome</keyword>
<name>A0A024FY50_9STRA</name>
<sequence length="233" mass="26609">MLEEGDEVQAMKCGDRDAHLDALLRFPRSSIFETRLACAEECRMFGNKVHGRKQNACAIECYERALFHLDFDEGSWLFELMDPHRDEVNRMRLRVYLNLAACFLAQSPPDAIKARYLTDQALLIDPVNAKALYRNGKACFLAGNLKKARKQLQLASTLLPHDPHIRCALKDLNTKEKEEMRAEKIVRGGRLLSTPSPQPKQPLSSMCLDFLCFPTRVLPFILILVSLLTMYLK</sequence>
<evidence type="ECO:0000313" key="5">
    <source>
        <dbReference type="Proteomes" id="UP000053237"/>
    </source>
</evidence>
<keyword evidence="3" id="KW-0812">Transmembrane</keyword>
<evidence type="ECO:0000256" key="3">
    <source>
        <dbReference type="SAM" id="Phobius"/>
    </source>
</evidence>
<feature type="transmembrane region" description="Helical" evidence="3">
    <location>
        <begin position="213"/>
        <end position="232"/>
    </location>
</feature>
<dbReference type="OrthoDB" id="433738at2759"/>
<evidence type="ECO:0000313" key="4">
    <source>
        <dbReference type="EMBL" id="CCI39509.1"/>
    </source>
</evidence>
<organism evidence="4 5">
    <name type="scientific">Albugo candida</name>
    <dbReference type="NCBI Taxonomy" id="65357"/>
    <lineage>
        <taxon>Eukaryota</taxon>
        <taxon>Sar</taxon>
        <taxon>Stramenopiles</taxon>
        <taxon>Oomycota</taxon>
        <taxon>Peronosporomycetes</taxon>
        <taxon>Albuginales</taxon>
        <taxon>Albuginaceae</taxon>
        <taxon>Albugo</taxon>
    </lineage>
</organism>
<keyword evidence="1" id="KW-0677">Repeat</keyword>
<gene>
    <name evidence="4" type="ORF">BN9_002920</name>
</gene>
<dbReference type="PANTHER" id="PTHR11242">
    <property type="entry name" value="ARYL HYDROCARBON RECEPTOR INTERACTING PROTEIN RELATED"/>
    <property type="match status" value="1"/>
</dbReference>
<dbReference type="InterPro" id="IPR011990">
    <property type="entry name" value="TPR-like_helical_dom_sf"/>
</dbReference>
<proteinExistence type="predicted"/>
<evidence type="ECO:0000256" key="2">
    <source>
        <dbReference type="ARBA" id="ARBA00022803"/>
    </source>
</evidence>
<keyword evidence="3" id="KW-0472">Membrane</keyword>
<accession>A0A024FY50</accession>
<dbReference type="InterPro" id="IPR039663">
    <property type="entry name" value="AIP/AIPL1/TTC9"/>
</dbReference>
<reference evidence="4 5" key="1">
    <citation type="submission" date="2012-05" db="EMBL/GenBank/DDBJ databases">
        <title>Recombination and specialization in a pathogen metapopulation.</title>
        <authorList>
            <person name="Gardiner A."/>
            <person name="Kemen E."/>
            <person name="Schultz-Larsen T."/>
            <person name="MacLean D."/>
            <person name="Van Oosterhout C."/>
            <person name="Jones J.D.G."/>
        </authorList>
    </citation>
    <scope>NUCLEOTIDE SEQUENCE [LARGE SCALE GENOMIC DNA]</scope>
    <source>
        <strain evidence="4 5">Ac Nc2</strain>
    </source>
</reference>
<protein>
    <submittedName>
        <fullName evidence="4">Uncharacterized protein</fullName>
    </submittedName>
</protein>
<comment type="caution">
    <text evidence="4">The sequence shown here is derived from an EMBL/GenBank/DDBJ whole genome shotgun (WGS) entry which is preliminary data.</text>
</comment>
<dbReference type="AlphaFoldDB" id="A0A024FY50"/>
<dbReference type="InParanoid" id="A0A024FY50"/>
<dbReference type="EMBL" id="CAIX01000002">
    <property type="protein sequence ID" value="CCI39509.1"/>
    <property type="molecule type" value="Genomic_DNA"/>
</dbReference>
<keyword evidence="3" id="KW-1133">Transmembrane helix</keyword>
<dbReference type="STRING" id="65357.A0A024FY50"/>
<dbReference type="Gene3D" id="1.25.40.10">
    <property type="entry name" value="Tetratricopeptide repeat domain"/>
    <property type="match status" value="1"/>
</dbReference>
<dbReference type="PANTHER" id="PTHR11242:SF0">
    <property type="entry name" value="TPR_REGION DOMAIN-CONTAINING PROTEIN"/>
    <property type="match status" value="1"/>
</dbReference>
<dbReference type="Proteomes" id="UP000053237">
    <property type="component" value="Unassembled WGS sequence"/>
</dbReference>
<dbReference type="SUPFAM" id="SSF48452">
    <property type="entry name" value="TPR-like"/>
    <property type="match status" value="1"/>
</dbReference>
<evidence type="ECO:0000256" key="1">
    <source>
        <dbReference type="ARBA" id="ARBA00022737"/>
    </source>
</evidence>
<keyword evidence="2" id="KW-0802">TPR repeat</keyword>